<name>L7LY52_RHIPC</name>
<evidence type="ECO:0000313" key="1">
    <source>
        <dbReference type="EMBL" id="JAA55789.1"/>
    </source>
</evidence>
<proteinExistence type="evidence at transcript level"/>
<dbReference type="EMBL" id="GACK01009245">
    <property type="protein sequence ID" value="JAA55789.1"/>
    <property type="molecule type" value="mRNA"/>
</dbReference>
<accession>L7LY52</accession>
<sequence>MTRLRSCSLPVCITLSRDSCSCVTSCSSLDCLSGRCGLASSCSINRLFSISAESTACLSFASSSFMVSSSSSLFRRLCLRVVSECDTRLSCVSSWETFADKSAG</sequence>
<reference evidence="1" key="2">
    <citation type="journal article" date="2015" name="J. Proteomics">
        <title>Sexual differences in the sialomes of the zebra tick, Rhipicephalus pulchellus.</title>
        <authorList>
            <person name="Tan A.W."/>
            <person name="Francischetti I.M."/>
            <person name="Slovak M."/>
            <person name="Kini R.M."/>
            <person name="Ribeiro J.M."/>
        </authorList>
    </citation>
    <scope>NUCLEOTIDE SEQUENCE</scope>
    <source>
        <tissue evidence="1">Salivary gland</tissue>
    </source>
</reference>
<dbReference type="AlphaFoldDB" id="L7LY52"/>
<organism evidence="1">
    <name type="scientific">Rhipicephalus pulchellus</name>
    <name type="common">Yellow backed tick</name>
    <name type="synonym">Dermacentor pulchellus</name>
    <dbReference type="NCBI Taxonomy" id="72859"/>
    <lineage>
        <taxon>Eukaryota</taxon>
        <taxon>Metazoa</taxon>
        <taxon>Ecdysozoa</taxon>
        <taxon>Arthropoda</taxon>
        <taxon>Chelicerata</taxon>
        <taxon>Arachnida</taxon>
        <taxon>Acari</taxon>
        <taxon>Parasitiformes</taxon>
        <taxon>Ixodida</taxon>
        <taxon>Ixodoidea</taxon>
        <taxon>Ixodidae</taxon>
        <taxon>Rhipicephalinae</taxon>
        <taxon>Rhipicephalus</taxon>
        <taxon>Rhipicephalus</taxon>
    </lineage>
</organism>
<reference evidence="1" key="1">
    <citation type="submission" date="2012-11" db="EMBL/GenBank/DDBJ databases">
        <authorList>
            <person name="Lucero-Rivera Y.E."/>
            <person name="Tovar-Ramirez D."/>
        </authorList>
    </citation>
    <scope>NUCLEOTIDE SEQUENCE</scope>
    <source>
        <tissue evidence="1">Salivary gland</tissue>
    </source>
</reference>
<protein>
    <submittedName>
        <fullName evidence="1">Uncharacterized protein</fullName>
    </submittedName>
</protein>